<dbReference type="RefSeq" id="WP_344791574.1">
    <property type="nucleotide sequence ID" value="NZ_BAABBV010000001.1"/>
</dbReference>
<comment type="similarity">
    <text evidence="4">Belongs to the nitrite and sulfite reductase 4Fe-4S domain family.</text>
</comment>
<reference evidence="12" key="2">
    <citation type="submission" date="2023-12" db="EMBL/GenBank/DDBJ databases">
        <authorList>
            <person name="Sun Q."/>
            <person name="Inoue M."/>
        </authorList>
    </citation>
    <scope>NUCLEOTIDE SEQUENCE</scope>
    <source>
        <strain evidence="12">JCM 17590</strain>
    </source>
</reference>
<name>A0ABP7ZKI2_9MICO</name>
<dbReference type="EMBL" id="BAABBV010000001">
    <property type="protein sequence ID" value="GAA4161619.1"/>
    <property type="molecule type" value="Genomic_DNA"/>
</dbReference>
<dbReference type="Pfam" id="PF04324">
    <property type="entry name" value="Fer2_BFD"/>
    <property type="match status" value="1"/>
</dbReference>
<organism evidence="12 13">
    <name type="scientific">Gryllotalpicola daejeonensis</name>
    <dbReference type="NCBI Taxonomy" id="993087"/>
    <lineage>
        <taxon>Bacteria</taxon>
        <taxon>Bacillati</taxon>
        <taxon>Actinomycetota</taxon>
        <taxon>Actinomycetes</taxon>
        <taxon>Micrococcales</taxon>
        <taxon>Microbacteriaceae</taxon>
        <taxon>Gryllotalpicola</taxon>
    </lineage>
</organism>
<dbReference type="InterPro" id="IPR036188">
    <property type="entry name" value="FAD/NAD-bd_sf"/>
</dbReference>
<comment type="cofactor">
    <cofactor evidence="1">
        <name>siroheme</name>
        <dbReference type="ChEBI" id="CHEBI:60052"/>
    </cofactor>
</comment>
<feature type="domain" description="FAD/NAD(P)-binding" evidence="11">
    <location>
        <begin position="1"/>
        <end position="316"/>
    </location>
</feature>
<dbReference type="Proteomes" id="UP001415169">
    <property type="component" value="Unassembled WGS sequence"/>
</dbReference>
<dbReference type="PRINTS" id="PR00368">
    <property type="entry name" value="FADPNR"/>
</dbReference>
<dbReference type="PANTHER" id="PTHR43809">
    <property type="entry name" value="NITRITE REDUCTASE (NADH) LARGE SUBUNIT"/>
    <property type="match status" value="1"/>
</dbReference>
<sequence>MRVALIGYGPVGARFVEELLPAVEAGGVELTVIGAETHDAYNRVLIGEYAVGRADRDRLETTDTAAAAAAGVVFRLGAAVVGVSPAEHVVHLSSDEHGQERLPYDRLVFATGARANIPTLDGLERSRRDRLAVVREAGRLDEGGRPLPRGVIALRTLEDAQVLRSRLEADPAAELVVLGAGVLGMEFALAAAEAGARVSVVYHDGVPMGRNLDQGAGRVLARLSSAVGVAMHPHARAEEVLLRDDDHGRQVFDGLVCADGTVVRGSLLVLSCGVSARTELAAAAGLRVSAGIVVDHELRSWTDPDVYAIGDCAQVVAPSSVADDVLLDPTVRVPGAPSGLVGPGWRQAAWLAARLADEALGLPASVTPLETERLPVVMLKADGVDVVAAGDVTPDIWDEIDAHGCLAHGHQGRRISQWADPLAGRYVKLVTQGDRLAAFVSVGMARTGAELTLLFEQGAPLPADRSVLLRLDGPDATPSGSGALTPASVVCTCNGVTAGRISDAAQSGCATLDAVGRATRAGTGCGGCRDRVQAILDASLAPDPASVAS</sequence>
<comment type="pathway">
    <text evidence="3">Nitrogen metabolism; nitrate reduction (assimilation).</text>
</comment>
<keyword evidence="7" id="KW-0560">Oxidoreductase</keyword>
<keyword evidence="13" id="KW-1185">Reference proteome</keyword>
<evidence type="ECO:0000256" key="1">
    <source>
        <dbReference type="ARBA" id="ARBA00001929"/>
    </source>
</evidence>
<keyword evidence="9" id="KW-0411">Iron-sulfur</keyword>
<dbReference type="PANTHER" id="PTHR43809:SF1">
    <property type="entry name" value="NITRITE REDUCTASE (NADH) LARGE SUBUNIT"/>
    <property type="match status" value="1"/>
</dbReference>
<comment type="caution">
    <text evidence="12">The sequence shown here is derived from an EMBL/GenBank/DDBJ whole genome shotgun (WGS) entry which is preliminary data.</text>
</comment>
<evidence type="ECO:0000256" key="4">
    <source>
        <dbReference type="ARBA" id="ARBA00010429"/>
    </source>
</evidence>
<comment type="cofactor">
    <cofactor evidence="2">
        <name>[4Fe-4S] cluster</name>
        <dbReference type="ChEBI" id="CHEBI:49883"/>
    </cofactor>
</comment>
<evidence type="ECO:0000256" key="6">
    <source>
        <dbReference type="ARBA" id="ARBA00022723"/>
    </source>
</evidence>
<evidence type="ECO:0000256" key="5">
    <source>
        <dbReference type="ARBA" id="ARBA00022617"/>
    </source>
</evidence>
<proteinExistence type="inferred from homology"/>
<evidence type="ECO:0000256" key="2">
    <source>
        <dbReference type="ARBA" id="ARBA00001966"/>
    </source>
</evidence>
<dbReference type="InterPro" id="IPR023753">
    <property type="entry name" value="FAD/NAD-binding_dom"/>
</dbReference>
<dbReference type="InterPro" id="IPR052034">
    <property type="entry name" value="NasD-like"/>
</dbReference>
<evidence type="ECO:0000256" key="8">
    <source>
        <dbReference type="ARBA" id="ARBA00023004"/>
    </source>
</evidence>
<protein>
    <submittedName>
        <fullName evidence="12">FAD-dependent oxidoreductase</fullName>
    </submittedName>
</protein>
<dbReference type="Pfam" id="PF07992">
    <property type="entry name" value="Pyr_redox_2"/>
    <property type="match status" value="1"/>
</dbReference>
<dbReference type="Gene3D" id="3.50.50.60">
    <property type="entry name" value="FAD/NAD(P)-binding domain"/>
    <property type="match status" value="2"/>
</dbReference>
<keyword evidence="6" id="KW-0479">Metal-binding</keyword>
<dbReference type="InterPro" id="IPR041854">
    <property type="entry name" value="BFD-like_2Fe2S-bd_dom_sf"/>
</dbReference>
<feature type="domain" description="BFD-like [2Fe-2S]-binding" evidence="10">
    <location>
        <begin position="489"/>
        <end position="537"/>
    </location>
</feature>
<dbReference type="Gene3D" id="1.10.10.1100">
    <property type="entry name" value="BFD-like [2Fe-2S]-binding domain"/>
    <property type="match status" value="1"/>
</dbReference>
<evidence type="ECO:0000256" key="3">
    <source>
        <dbReference type="ARBA" id="ARBA00005096"/>
    </source>
</evidence>
<evidence type="ECO:0000256" key="9">
    <source>
        <dbReference type="ARBA" id="ARBA00023014"/>
    </source>
</evidence>
<evidence type="ECO:0000259" key="11">
    <source>
        <dbReference type="Pfam" id="PF07992"/>
    </source>
</evidence>
<accession>A0ABP7ZKI2</accession>
<keyword evidence="8" id="KW-0408">Iron</keyword>
<evidence type="ECO:0000259" key="10">
    <source>
        <dbReference type="Pfam" id="PF04324"/>
    </source>
</evidence>
<reference evidence="12" key="1">
    <citation type="journal article" date="2014" name="Int. J. Syst. Evol. Microbiol.">
        <title>Complete genome of a new Firmicutes species belonging to the dominant human colonic microbiota ('Ruminococcus bicirculans') reveals two chromosomes and a selective capacity to utilize plant glucans.</title>
        <authorList>
            <consortium name="NISC Comparative Sequencing Program"/>
            <person name="Wegmann U."/>
            <person name="Louis P."/>
            <person name="Goesmann A."/>
            <person name="Henrissat B."/>
            <person name="Duncan S.H."/>
            <person name="Flint H.J."/>
        </authorList>
    </citation>
    <scope>NUCLEOTIDE SEQUENCE</scope>
    <source>
        <strain evidence="12">JCM 17590</strain>
    </source>
</reference>
<evidence type="ECO:0000313" key="13">
    <source>
        <dbReference type="Proteomes" id="UP001415169"/>
    </source>
</evidence>
<dbReference type="InterPro" id="IPR007419">
    <property type="entry name" value="BFD-like_2Fe2S-bd_dom"/>
</dbReference>
<evidence type="ECO:0000313" key="12">
    <source>
        <dbReference type="EMBL" id="GAA4161619.1"/>
    </source>
</evidence>
<gene>
    <name evidence="12" type="ORF">GCM10022286_19450</name>
</gene>
<evidence type="ECO:0000256" key="7">
    <source>
        <dbReference type="ARBA" id="ARBA00023002"/>
    </source>
</evidence>
<keyword evidence="5" id="KW-0349">Heme</keyword>
<dbReference type="SUPFAM" id="SSF51905">
    <property type="entry name" value="FAD/NAD(P)-binding domain"/>
    <property type="match status" value="2"/>
</dbReference>